<proteinExistence type="predicted"/>
<sequence>MRESKPAEGRRSVQMRERMMGTERGGEAVGVEREEDGENIQLDAGGEEGVETDRGGEAVDAEDRAERSGRWTVHRERNLEIIYPSQRWQRGGSRNRRRRCSVQRRRVACIGSRWVGCRGMSICVCVQRRNMY</sequence>
<dbReference type="EMBL" id="JBBNAF010000007">
    <property type="protein sequence ID" value="KAK9128630.1"/>
    <property type="molecule type" value="Genomic_DNA"/>
</dbReference>
<dbReference type="Proteomes" id="UP001420932">
    <property type="component" value="Unassembled WGS sequence"/>
</dbReference>
<reference evidence="2 3" key="1">
    <citation type="submission" date="2024-01" db="EMBL/GenBank/DDBJ databases">
        <title>Genome assemblies of Stephania.</title>
        <authorList>
            <person name="Yang L."/>
        </authorList>
    </citation>
    <scope>NUCLEOTIDE SEQUENCE [LARGE SCALE GENOMIC DNA]</scope>
    <source>
        <strain evidence="2">YNDBR</strain>
        <tissue evidence="2">Leaf</tissue>
    </source>
</reference>
<organism evidence="2 3">
    <name type="scientific">Stephania yunnanensis</name>
    <dbReference type="NCBI Taxonomy" id="152371"/>
    <lineage>
        <taxon>Eukaryota</taxon>
        <taxon>Viridiplantae</taxon>
        <taxon>Streptophyta</taxon>
        <taxon>Embryophyta</taxon>
        <taxon>Tracheophyta</taxon>
        <taxon>Spermatophyta</taxon>
        <taxon>Magnoliopsida</taxon>
        <taxon>Ranunculales</taxon>
        <taxon>Menispermaceae</taxon>
        <taxon>Menispermoideae</taxon>
        <taxon>Cissampelideae</taxon>
        <taxon>Stephania</taxon>
    </lineage>
</organism>
<name>A0AAP0J7U6_9MAGN</name>
<evidence type="ECO:0000313" key="2">
    <source>
        <dbReference type="EMBL" id="KAK9128630.1"/>
    </source>
</evidence>
<feature type="region of interest" description="Disordered" evidence="1">
    <location>
        <begin position="1"/>
        <end position="69"/>
    </location>
</feature>
<evidence type="ECO:0000313" key="3">
    <source>
        <dbReference type="Proteomes" id="UP001420932"/>
    </source>
</evidence>
<dbReference type="AlphaFoldDB" id="A0AAP0J7U6"/>
<evidence type="ECO:0000256" key="1">
    <source>
        <dbReference type="SAM" id="MobiDB-lite"/>
    </source>
</evidence>
<protein>
    <submittedName>
        <fullName evidence="2">Uncharacterized protein</fullName>
    </submittedName>
</protein>
<feature type="compositionally biased region" description="Basic and acidic residues" evidence="1">
    <location>
        <begin position="1"/>
        <end position="32"/>
    </location>
</feature>
<gene>
    <name evidence="2" type="ORF">Syun_017427</name>
</gene>
<accession>A0AAP0J7U6</accession>
<keyword evidence="3" id="KW-1185">Reference proteome</keyword>
<comment type="caution">
    <text evidence="2">The sequence shown here is derived from an EMBL/GenBank/DDBJ whole genome shotgun (WGS) entry which is preliminary data.</text>
</comment>
<feature type="compositionally biased region" description="Basic and acidic residues" evidence="1">
    <location>
        <begin position="51"/>
        <end position="69"/>
    </location>
</feature>